<evidence type="ECO:0000256" key="5">
    <source>
        <dbReference type="ARBA" id="ARBA00022692"/>
    </source>
</evidence>
<accession>A0A2V2Z7E4</accession>
<keyword evidence="11" id="KW-1185">Reference proteome</keyword>
<feature type="transmembrane region" description="Helical" evidence="8">
    <location>
        <begin position="217"/>
        <end position="237"/>
    </location>
</feature>
<evidence type="ECO:0000256" key="3">
    <source>
        <dbReference type="ARBA" id="ARBA00022448"/>
    </source>
</evidence>
<dbReference type="InterPro" id="IPR036259">
    <property type="entry name" value="MFS_trans_sf"/>
</dbReference>
<evidence type="ECO:0000256" key="8">
    <source>
        <dbReference type="SAM" id="Phobius"/>
    </source>
</evidence>
<comment type="similarity">
    <text evidence="2">Belongs to the major facilitator superfamily.</text>
</comment>
<keyword evidence="5 8" id="KW-0812">Transmembrane</keyword>
<dbReference type="Gene3D" id="1.20.1250.20">
    <property type="entry name" value="MFS general substrate transporter like domains"/>
    <property type="match status" value="1"/>
</dbReference>
<evidence type="ECO:0000313" key="11">
    <source>
        <dbReference type="Proteomes" id="UP000246635"/>
    </source>
</evidence>
<dbReference type="CDD" id="cd17324">
    <property type="entry name" value="MFS_NepI_like"/>
    <property type="match status" value="1"/>
</dbReference>
<evidence type="ECO:0000256" key="6">
    <source>
        <dbReference type="ARBA" id="ARBA00022989"/>
    </source>
</evidence>
<feature type="transmembrane region" description="Helical" evidence="8">
    <location>
        <begin position="249"/>
        <end position="271"/>
    </location>
</feature>
<feature type="domain" description="Major facilitator superfamily (MFS) profile" evidence="9">
    <location>
        <begin position="14"/>
        <end position="397"/>
    </location>
</feature>
<feature type="transmembrane region" description="Helical" evidence="8">
    <location>
        <begin position="12"/>
        <end position="31"/>
    </location>
</feature>
<dbReference type="Pfam" id="PF07690">
    <property type="entry name" value="MFS_1"/>
    <property type="match status" value="1"/>
</dbReference>
<comment type="subcellular location">
    <subcellularLocation>
        <location evidence="1">Cell membrane</location>
        <topology evidence="1">Multi-pass membrane protein</topology>
    </subcellularLocation>
</comment>
<dbReference type="InterPro" id="IPR011701">
    <property type="entry name" value="MFS"/>
</dbReference>
<name>A0A2V2Z7E4_9BACL</name>
<sequence length="408" mass="43553">MSYLQSGQPEYTRASLALFGGAFVTFAELYATQPLMPELSDRFQVSPALSSLSLSVATIGLAAALPFVAGISDRWGRKRVMSVSLVASAALSVLIACSPSFALLLVLRLIQGILIAGFPSIAMAYVNEEFLPEENARAMGLYVSGTTVGGMAGRIAISALADGFSWRIALLVVGLLNLAIALWFWRALPKPGHSEPKRISRAELRTKLLLALHNRSLIELYALGFLLMGGFVAMYNYAGYLLTGEPYHLSQTIVGLVFVVYLTGTFSSAWMGKLADRIGRSRTLRMAIIIAFAGCLMTFLSPLYAKIAGLACFTFGFFGAHAVVSGWVGQLAAGCRAQASSFYLLFYYAGSSVAGFMGGVFWNHFGWGGVVGMVATILMLACLVERLVSLSVAGKRKNIAGIAAQGGR</sequence>
<feature type="transmembrane region" description="Helical" evidence="8">
    <location>
        <begin position="139"/>
        <end position="160"/>
    </location>
</feature>
<dbReference type="PANTHER" id="PTHR43271:SF1">
    <property type="entry name" value="INNER MEMBRANE TRANSPORT PROTEIN YNFM"/>
    <property type="match status" value="1"/>
</dbReference>
<feature type="transmembrane region" description="Helical" evidence="8">
    <location>
        <begin position="283"/>
        <end position="301"/>
    </location>
</feature>
<dbReference type="InterPro" id="IPR020846">
    <property type="entry name" value="MFS_dom"/>
</dbReference>
<evidence type="ECO:0000256" key="4">
    <source>
        <dbReference type="ARBA" id="ARBA00022475"/>
    </source>
</evidence>
<keyword evidence="3" id="KW-0813">Transport</keyword>
<feature type="transmembrane region" description="Helical" evidence="8">
    <location>
        <begin position="109"/>
        <end position="127"/>
    </location>
</feature>
<proteinExistence type="inferred from homology"/>
<dbReference type="RefSeq" id="WP_110042543.1">
    <property type="nucleotide sequence ID" value="NZ_CP054612.1"/>
</dbReference>
<organism evidence="10 11">
    <name type="scientific">Paenibacillus cellulosilyticus</name>
    <dbReference type="NCBI Taxonomy" id="375489"/>
    <lineage>
        <taxon>Bacteria</taxon>
        <taxon>Bacillati</taxon>
        <taxon>Bacillota</taxon>
        <taxon>Bacilli</taxon>
        <taxon>Bacillales</taxon>
        <taxon>Paenibacillaceae</taxon>
        <taxon>Paenibacillus</taxon>
    </lineage>
</organism>
<protein>
    <submittedName>
        <fullName evidence="10">YNFM family putative membrane transporter</fullName>
    </submittedName>
</protein>
<dbReference type="AlphaFoldDB" id="A0A2V2Z7E4"/>
<dbReference type="SUPFAM" id="SSF103473">
    <property type="entry name" value="MFS general substrate transporter"/>
    <property type="match status" value="1"/>
</dbReference>
<comment type="caution">
    <text evidence="10">The sequence shown here is derived from an EMBL/GenBank/DDBJ whole genome shotgun (WGS) entry which is preliminary data.</text>
</comment>
<keyword evidence="7 8" id="KW-0472">Membrane</keyword>
<evidence type="ECO:0000256" key="2">
    <source>
        <dbReference type="ARBA" id="ARBA00008335"/>
    </source>
</evidence>
<dbReference type="PROSITE" id="PS00216">
    <property type="entry name" value="SUGAR_TRANSPORT_1"/>
    <property type="match status" value="1"/>
</dbReference>
<gene>
    <name evidence="10" type="ORF">DFQ01_102178</name>
</gene>
<reference evidence="10 11" key="1">
    <citation type="submission" date="2018-05" db="EMBL/GenBank/DDBJ databases">
        <title>Genomic Encyclopedia of Type Strains, Phase III (KMG-III): the genomes of soil and plant-associated and newly described type strains.</title>
        <authorList>
            <person name="Whitman W."/>
        </authorList>
    </citation>
    <scope>NUCLEOTIDE SEQUENCE [LARGE SCALE GENOMIC DNA]</scope>
    <source>
        <strain evidence="10 11">CECT 5696</strain>
    </source>
</reference>
<dbReference type="PROSITE" id="PS50850">
    <property type="entry name" value="MFS"/>
    <property type="match status" value="1"/>
</dbReference>
<dbReference type="EMBL" id="QGTQ01000002">
    <property type="protein sequence ID" value="PWW07286.1"/>
    <property type="molecule type" value="Genomic_DNA"/>
</dbReference>
<dbReference type="Proteomes" id="UP000246635">
    <property type="component" value="Unassembled WGS sequence"/>
</dbReference>
<evidence type="ECO:0000259" key="9">
    <source>
        <dbReference type="PROSITE" id="PS50850"/>
    </source>
</evidence>
<dbReference type="GO" id="GO:0022857">
    <property type="term" value="F:transmembrane transporter activity"/>
    <property type="evidence" value="ECO:0007669"/>
    <property type="project" value="InterPro"/>
</dbReference>
<feature type="transmembrane region" description="Helical" evidence="8">
    <location>
        <begin position="341"/>
        <end position="361"/>
    </location>
</feature>
<keyword evidence="4" id="KW-1003">Cell membrane</keyword>
<keyword evidence="6 8" id="KW-1133">Transmembrane helix</keyword>
<feature type="transmembrane region" description="Helical" evidence="8">
    <location>
        <begin position="83"/>
        <end position="103"/>
    </location>
</feature>
<evidence type="ECO:0000256" key="7">
    <source>
        <dbReference type="ARBA" id="ARBA00023136"/>
    </source>
</evidence>
<evidence type="ECO:0000256" key="1">
    <source>
        <dbReference type="ARBA" id="ARBA00004651"/>
    </source>
</evidence>
<dbReference type="GO" id="GO:0005886">
    <property type="term" value="C:plasma membrane"/>
    <property type="evidence" value="ECO:0007669"/>
    <property type="project" value="UniProtKB-SubCell"/>
</dbReference>
<dbReference type="OrthoDB" id="63984at2"/>
<evidence type="ECO:0000313" key="10">
    <source>
        <dbReference type="EMBL" id="PWW07286.1"/>
    </source>
</evidence>
<feature type="transmembrane region" description="Helical" evidence="8">
    <location>
        <begin position="51"/>
        <end position="71"/>
    </location>
</feature>
<feature type="transmembrane region" description="Helical" evidence="8">
    <location>
        <begin position="166"/>
        <end position="188"/>
    </location>
</feature>
<feature type="transmembrane region" description="Helical" evidence="8">
    <location>
        <begin position="367"/>
        <end position="388"/>
    </location>
</feature>
<dbReference type="InterPro" id="IPR005829">
    <property type="entry name" value="Sugar_transporter_CS"/>
</dbReference>
<dbReference type="PANTHER" id="PTHR43271">
    <property type="entry name" value="BLL2771 PROTEIN"/>
    <property type="match status" value="1"/>
</dbReference>
<feature type="transmembrane region" description="Helical" evidence="8">
    <location>
        <begin position="307"/>
        <end position="329"/>
    </location>
</feature>